<keyword evidence="2" id="KW-1185">Reference proteome</keyword>
<dbReference type="PANTHER" id="PTHR36725">
    <property type="entry name" value="SENESCENCE-ASSOCIATED PROTEIN AAF, CHLOROLPLASTIC"/>
    <property type="match status" value="1"/>
</dbReference>
<dbReference type="GO" id="GO:0034599">
    <property type="term" value="P:cellular response to oxidative stress"/>
    <property type="evidence" value="ECO:0007669"/>
    <property type="project" value="TreeGrafter"/>
</dbReference>
<dbReference type="AlphaFoldDB" id="A0AAE1JWW1"/>
<evidence type="ECO:0000313" key="1">
    <source>
        <dbReference type="EMBL" id="KAK4278016.1"/>
    </source>
</evidence>
<dbReference type="SUPFAM" id="SSF48371">
    <property type="entry name" value="ARM repeat"/>
    <property type="match status" value="1"/>
</dbReference>
<dbReference type="Proteomes" id="UP001293593">
    <property type="component" value="Unassembled WGS sequence"/>
</dbReference>
<dbReference type="InterPro" id="IPR044973">
    <property type="entry name" value="AAF-like"/>
</dbReference>
<dbReference type="PANTHER" id="PTHR36725:SF1">
    <property type="entry name" value="SENESCENCE-ASSOCIATED PROTEIN AAF, CHLOROLPLASTIC"/>
    <property type="match status" value="1"/>
</dbReference>
<organism evidence="1 2">
    <name type="scientific">Acacia crassicarpa</name>
    <name type="common">northern wattle</name>
    <dbReference type="NCBI Taxonomy" id="499986"/>
    <lineage>
        <taxon>Eukaryota</taxon>
        <taxon>Viridiplantae</taxon>
        <taxon>Streptophyta</taxon>
        <taxon>Embryophyta</taxon>
        <taxon>Tracheophyta</taxon>
        <taxon>Spermatophyta</taxon>
        <taxon>Magnoliopsida</taxon>
        <taxon>eudicotyledons</taxon>
        <taxon>Gunneridae</taxon>
        <taxon>Pentapetalae</taxon>
        <taxon>rosids</taxon>
        <taxon>fabids</taxon>
        <taxon>Fabales</taxon>
        <taxon>Fabaceae</taxon>
        <taxon>Caesalpinioideae</taxon>
        <taxon>mimosoid clade</taxon>
        <taxon>Acacieae</taxon>
        <taxon>Acacia</taxon>
    </lineage>
</organism>
<reference evidence="1" key="1">
    <citation type="submission" date="2023-10" db="EMBL/GenBank/DDBJ databases">
        <title>Chromosome-level genome of the transformable northern wattle, Acacia crassicarpa.</title>
        <authorList>
            <person name="Massaro I."/>
            <person name="Sinha N.R."/>
            <person name="Poethig S."/>
            <person name="Leichty A.R."/>
        </authorList>
    </citation>
    <scope>NUCLEOTIDE SEQUENCE</scope>
    <source>
        <strain evidence="1">Acra3RX</strain>
        <tissue evidence="1">Leaf</tissue>
    </source>
</reference>
<dbReference type="GO" id="GO:0010150">
    <property type="term" value="P:leaf senescence"/>
    <property type="evidence" value="ECO:0007669"/>
    <property type="project" value="InterPro"/>
</dbReference>
<sequence>MALTANKISGNSVLTHQTTFLRYHEKQNLSSSMINIIQLSRNGVGHGLLAEGTTFFNEGFRCLYGKPFRFISKKTFFLCKSSRANNIEEKGCDTTSHDVADIAGSPTKAKKGNHILSGQGLAGASRFAHEDAKFLNERARSDISSLSCGMMTLEARVRKDAAFLGTEFLKLDARAREDTRKVDRKVKEKIWKDKAQSRLKSAADEHWSDGALKVDLHLADLRAKHRAMVDTLMALEFAKNIHDMMVNRMYELNKNSLPANNLGHCITHQKNKETIDLFTMDVSTDQTAAIQEAYWTMQSALSEDDGIDYTDPKELELLITALIDLDAMDGKQSVSLLAECASSPNVRTRQALVNALAKAPSTWALGNAGMGALQRLAEDSSPAISAEASRAIYELNKQWEIEEGYTKGKKSSRESDSE</sequence>
<dbReference type="InterPro" id="IPR011989">
    <property type="entry name" value="ARM-like"/>
</dbReference>
<protein>
    <submittedName>
        <fullName evidence="1">Uncharacterized protein</fullName>
    </submittedName>
</protein>
<dbReference type="InterPro" id="IPR016024">
    <property type="entry name" value="ARM-type_fold"/>
</dbReference>
<dbReference type="Gene3D" id="1.25.10.10">
    <property type="entry name" value="Leucine-rich Repeat Variant"/>
    <property type="match status" value="1"/>
</dbReference>
<gene>
    <name evidence="1" type="ORF">QN277_015919</name>
</gene>
<proteinExistence type="predicted"/>
<comment type="caution">
    <text evidence="1">The sequence shown here is derived from an EMBL/GenBank/DDBJ whole genome shotgun (WGS) entry which is preliminary data.</text>
</comment>
<name>A0AAE1JWW1_9FABA</name>
<dbReference type="GO" id="GO:0009507">
    <property type="term" value="C:chloroplast"/>
    <property type="evidence" value="ECO:0007669"/>
    <property type="project" value="TreeGrafter"/>
</dbReference>
<evidence type="ECO:0000313" key="2">
    <source>
        <dbReference type="Proteomes" id="UP001293593"/>
    </source>
</evidence>
<accession>A0AAE1JWW1</accession>
<dbReference type="EMBL" id="JAWXYG010000003">
    <property type="protein sequence ID" value="KAK4278016.1"/>
    <property type="molecule type" value="Genomic_DNA"/>
</dbReference>